<keyword evidence="2" id="KW-1185">Reference proteome</keyword>
<reference evidence="1" key="1">
    <citation type="submission" date="2020-10" db="EMBL/GenBank/DDBJ databases">
        <authorList>
            <person name="Han B."/>
            <person name="Lu T."/>
            <person name="Zhao Q."/>
            <person name="Huang X."/>
            <person name="Zhao Y."/>
        </authorList>
    </citation>
    <scope>NUCLEOTIDE SEQUENCE</scope>
</reference>
<gene>
    <name evidence="1" type="ORF">NCGR_LOCUS61483</name>
</gene>
<dbReference type="EMBL" id="CAJGYO010000018">
    <property type="protein sequence ID" value="CAD6337385.1"/>
    <property type="molecule type" value="Genomic_DNA"/>
</dbReference>
<evidence type="ECO:0000313" key="2">
    <source>
        <dbReference type="Proteomes" id="UP000604825"/>
    </source>
</evidence>
<dbReference type="Proteomes" id="UP000604825">
    <property type="component" value="Unassembled WGS sequence"/>
</dbReference>
<dbReference type="AlphaFoldDB" id="A0A811S8M3"/>
<sequence>MDHLLAGCVYTREVWARLRAAISLVQPVHDQSTAIDQWLVERKLLPKDHRIGFDALFLLVSWLIWKERNSRVFEKFATMPAWLLPKILDECNAWVAAGFRRIAPLVASWSQIGLVY</sequence>
<dbReference type="OrthoDB" id="691180at2759"/>
<evidence type="ECO:0000313" key="1">
    <source>
        <dbReference type="EMBL" id="CAD6337385.1"/>
    </source>
</evidence>
<name>A0A811S8M3_9POAL</name>
<protein>
    <submittedName>
        <fullName evidence="1">Uncharacterized protein</fullName>
    </submittedName>
</protein>
<proteinExistence type="predicted"/>
<organism evidence="1 2">
    <name type="scientific">Miscanthus lutarioriparius</name>
    <dbReference type="NCBI Taxonomy" id="422564"/>
    <lineage>
        <taxon>Eukaryota</taxon>
        <taxon>Viridiplantae</taxon>
        <taxon>Streptophyta</taxon>
        <taxon>Embryophyta</taxon>
        <taxon>Tracheophyta</taxon>
        <taxon>Spermatophyta</taxon>
        <taxon>Magnoliopsida</taxon>
        <taxon>Liliopsida</taxon>
        <taxon>Poales</taxon>
        <taxon>Poaceae</taxon>
        <taxon>PACMAD clade</taxon>
        <taxon>Panicoideae</taxon>
        <taxon>Andropogonodae</taxon>
        <taxon>Andropogoneae</taxon>
        <taxon>Saccharinae</taxon>
        <taxon>Miscanthus</taxon>
    </lineage>
</organism>
<comment type="caution">
    <text evidence="1">The sequence shown here is derived from an EMBL/GenBank/DDBJ whole genome shotgun (WGS) entry which is preliminary data.</text>
</comment>
<accession>A0A811S8M3</accession>